<keyword evidence="2" id="KW-0472">Membrane</keyword>
<evidence type="ECO:0000313" key="4">
    <source>
        <dbReference type="Proteomes" id="UP000266906"/>
    </source>
</evidence>
<dbReference type="Proteomes" id="UP000266906">
    <property type="component" value="Unassembled WGS sequence"/>
</dbReference>
<evidence type="ECO:0000256" key="1">
    <source>
        <dbReference type="SAM" id="MobiDB-lite"/>
    </source>
</evidence>
<evidence type="ECO:0000256" key="2">
    <source>
        <dbReference type="SAM" id="Phobius"/>
    </source>
</evidence>
<feature type="region of interest" description="Disordered" evidence="1">
    <location>
        <begin position="82"/>
        <end position="102"/>
    </location>
</feature>
<gene>
    <name evidence="3" type="ORF">EDD38_6843</name>
</gene>
<feature type="region of interest" description="Disordered" evidence="1">
    <location>
        <begin position="132"/>
        <end position="152"/>
    </location>
</feature>
<keyword evidence="2" id="KW-0812">Transmembrane</keyword>
<keyword evidence="2" id="KW-1133">Transmembrane helix</keyword>
<keyword evidence="4" id="KW-1185">Reference proteome</keyword>
<feature type="transmembrane region" description="Helical" evidence="2">
    <location>
        <begin position="170"/>
        <end position="189"/>
    </location>
</feature>
<feature type="region of interest" description="Disordered" evidence="1">
    <location>
        <begin position="1"/>
        <end position="58"/>
    </location>
</feature>
<protein>
    <submittedName>
        <fullName evidence="3">Uncharacterized protein</fullName>
    </submittedName>
</protein>
<evidence type="ECO:0000313" key="3">
    <source>
        <dbReference type="EMBL" id="RPE29683.1"/>
    </source>
</evidence>
<feature type="compositionally biased region" description="Basic residues" evidence="1">
    <location>
        <begin position="132"/>
        <end position="144"/>
    </location>
</feature>
<sequence>MTEGSIRRARRHVPPAPRTLPGRPDHLPAATGTTDTVPPSSPPTSCAGPATGTSSSPNAPGCCAPGGRLVLVGTCGTPANTAVLRPRRPSTSSPGGTWPCGPRPGRALHLVAQRRIGGLVTAFVFAAPTRNHPGRRARHRRRPGLRLPRPDRKAPRTVTHLLTLEGQLRLVGAALIVMGAFHAVLPRLIGWPSDLAGTTLLTRQVSYAHLFFIALTCVLLGLLPLLLAPDLLAGGRLGTVLLAAQTLLLGPALDLSSSRCSHRSCGAATGCGPPPTSPCRCCGPG</sequence>
<proteinExistence type="predicted"/>
<feature type="transmembrane region" description="Helical" evidence="2">
    <location>
        <begin position="209"/>
        <end position="228"/>
    </location>
</feature>
<comment type="caution">
    <text evidence="3">The sequence shown here is derived from an EMBL/GenBank/DDBJ whole genome shotgun (WGS) entry which is preliminary data.</text>
</comment>
<organism evidence="3 4">
    <name type="scientific">Kitasatospora cineracea</name>
    <dbReference type="NCBI Taxonomy" id="88074"/>
    <lineage>
        <taxon>Bacteria</taxon>
        <taxon>Bacillati</taxon>
        <taxon>Actinomycetota</taxon>
        <taxon>Actinomycetes</taxon>
        <taxon>Kitasatosporales</taxon>
        <taxon>Streptomycetaceae</taxon>
        <taxon>Kitasatospora</taxon>
    </lineage>
</organism>
<dbReference type="AlphaFoldDB" id="A0A3N4R833"/>
<dbReference type="EMBL" id="RKQG01000002">
    <property type="protein sequence ID" value="RPE29683.1"/>
    <property type="molecule type" value="Genomic_DNA"/>
</dbReference>
<name>A0A3N4R833_9ACTN</name>
<accession>A0A3N4R833</accession>
<reference evidence="3 4" key="1">
    <citation type="submission" date="2018-11" db="EMBL/GenBank/DDBJ databases">
        <title>Sequencing the genomes of 1000 actinobacteria strains.</title>
        <authorList>
            <person name="Klenk H.-P."/>
        </authorList>
    </citation>
    <scope>NUCLEOTIDE SEQUENCE [LARGE SCALE GENOMIC DNA]</scope>
    <source>
        <strain evidence="3 4">DSM 44781</strain>
    </source>
</reference>